<dbReference type="OrthoDB" id="6513042at2759"/>
<dbReference type="GO" id="GO:0036297">
    <property type="term" value="P:interstrand cross-link repair"/>
    <property type="evidence" value="ECO:0007669"/>
    <property type="project" value="TreeGrafter"/>
</dbReference>
<dbReference type="InterPro" id="IPR027417">
    <property type="entry name" value="P-loop_NTPase"/>
</dbReference>
<comment type="subcellular location">
    <subcellularLocation>
        <location evidence="1">Nucleus</location>
    </subcellularLocation>
</comment>
<keyword evidence="7" id="KW-0539">Nucleus</keyword>
<evidence type="ECO:0000259" key="9">
    <source>
        <dbReference type="PROSITE" id="PS51194"/>
    </source>
</evidence>
<dbReference type="STRING" id="48709.A0A1D2NGL5"/>
<dbReference type="CDD" id="cd12091">
    <property type="entry name" value="FANCM_ID"/>
    <property type="match status" value="1"/>
</dbReference>
<dbReference type="InterPro" id="IPR044749">
    <property type="entry name" value="FANCM_DEXDc"/>
</dbReference>
<keyword evidence="5" id="KW-0347">Helicase</keyword>
<dbReference type="InterPro" id="IPR001650">
    <property type="entry name" value="Helicase_C-like"/>
</dbReference>
<keyword evidence="6" id="KW-0067">ATP-binding</keyword>
<sequence>LNAATELPGFDPSLGSIWIYPTNRSVRDYQFNIVQTALFHNTLVSLPTGLGKTFISAVVMYNFQRWYPRGLVVFMAPTRPLVTQQLDACHNTVGISPTKTIELTGHINPIKREKLWQEKTVFFLTPQVLLSDLERGYFRAEDLRLIVVDEAHKATGNHAYAQVISKVSESSRLFRVLALSATPGSDLDAVQQVFRNLLISRIELRTETSLDVLPYIHDKAVEKKVVNLGNSYLKSTYDQIVTVFQTYSGKLLKAGALTGRDGYSYTHFQLLTARETFRKGLALKLPSYQKGFIENDFAICMSLAHAMEILLSHGLRTFFIYLQGVLNKEKGSAMVTAELKKNTQLQVLLDEIKEKLNISVANSTFEMDLTNKPGIFDEVSFSETRRNMGKDIDYTLSHPKLAILKDIVSNHFLAYAAKNESTRVMIFSQVYPYKSSVVYRDSVQEIGNMLNSLRPMVKPIVFIGQSSTGTTGKGLKQKDQVQVVQQFREGGFNVLVSTCVGEEGLDIGEVDLIVCFDASSSPTRLMQRMGRTGRQREGKAIFLVTQGKEEEKYRRSFNQHSSISKSITDPQRLEPYLYKFSPRMVPVG</sequence>
<dbReference type="GO" id="GO:0016787">
    <property type="term" value="F:hydrolase activity"/>
    <property type="evidence" value="ECO:0007669"/>
    <property type="project" value="UniProtKB-KW"/>
</dbReference>
<dbReference type="Gene3D" id="3.40.50.300">
    <property type="entry name" value="P-loop containing nucleotide triphosphate hydrolases"/>
    <property type="match status" value="2"/>
</dbReference>
<comment type="similarity">
    <text evidence="2">Belongs to the DEAD box helicase family. DEAH subfamily. FANCM sub-subfamily.</text>
</comment>
<dbReference type="PANTHER" id="PTHR14025:SF20">
    <property type="entry name" value="FANCONI ANEMIA GROUP M PROTEIN"/>
    <property type="match status" value="1"/>
</dbReference>
<reference evidence="10 11" key="1">
    <citation type="journal article" date="2016" name="Genome Biol. Evol.">
        <title>Gene Family Evolution Reflects Adaptation to Soil Environmental Stressors in the Genome of the Collembolan Orchesella cincta.</title>
        <authorList>
            <person name="Faddeeva-Vakhrusheva A."/>
            <person name="Derks M.F."/>
            <person name="Anvar S.Y."/>
            <person name="Agamennone V."/>
            <person name="Suring W."/>
            <person name="Smit S."/>
            <person name="van Straalen N.M."/>
            <person name="Roelofs D."/>
        </authorList>
    </citation>
    <scope>NUCLEOTIDE SEQUENCE [LARGE SCALE GENOMIC DNA]</scope>
    <source>
        <tissue evidence="10">Mixed pool</tissue>
    </source>
</reference>
<name>A0A1D2NGL5_ORCCI</name>
<dbReference type="PROSITE" id="PS51194">
    <property type="entry name" value="HELICASE_CTER"/>
    <property type="match status" value="1"/>
</dbReference>
<accession>A0A1D2NGL5</accession>
<proteinExistence type="inferred from homology"/>
<dbReference type="Pfam" id="PF00271">
    <property type="entry name" value="Helicase_C"/>
    <property type="match status" value="1"/>
</dbReference>
<evidence type="ECO:0000256" key="1">
    <source>
        <dbReference type="ARBA" id="ARBA00004123"/>
    </source>
</evidence>
<feature type="non-terminal residue" evidence="10">
    <location>
        <position position="1"/>
    </location>
</feature>
<feature type="domain" description="Helicase ATP-binding" evidence="8">
    <location>
        <begin position="33"/>
        <end position="201"/>
    </location>
</feature>
<dbReference type="InterPro" id="IPR011545">
    <property type="entry name" value="DEAD/DEAH_box_helicase_dom"/>
</dbReference>
<dbReference type="Gene3D" id="1.20.1320.20">
    <property type="entry name" value="hef helicase domain"/>
    <property type="match status" value="1"/>
</dbReference>
<dbReference type="FunFam" id="3.40.50.300:FF:000861">
    <property type="entry name" value="Fanconi anemia, complementation group M"/>
    <property type="match status" value="1"/>
</dbReference>
<feature type="domain" description="Helicase C-terminal" evidence="9">
    <location>
        <begin position="407"/>
        <end position="581"/>
    </location>
</feature>
<dbReference type="GO" id="GO:0009378">
    <property type="term" value="F:four-way junction helicase activity"/>
    <property type="evidence" value="ECO:0007669"/>
    <property type="project" value="TreeGrafter"/>
</dbReference>
<dbReference type="SMART" id="SM00487">
    <property type="entry name" value="DEXDc"/>
    <property type="match status" value="1"/>
</dbReference>
<keyword evidence="3" id="KW-0547">Nucleotide-binding</keyword>
<gene>
    <name evidence="10" type="ORF">Ocin01_02288</name>
</gene>
<dbReference type="InterPro" id="IPR039686">
    <property type="entry name" value="FANCM/Mph1-like_ID"/>
</dbReference>
<dbReference type="Pfam" id="PF00270">
    <property type="entry name" value="DEAD"/>
    <property type="match status" value="1"/>
</dbReference>
<evidence type="ECO:0000256" key="2">
    <source>
        <dbReference type="ARBA" id="ARBA00009889"/>
    </source>
</evidence>
<evidence type="ECO:0000313" key="10">
    <source>
        <dbReference type="EMBL" id="ODN04387.1"/>
    </source>
</evidence>
<evidence type="ECO:0000256" key="6">
    <source>
        <dbReference type="ARBA" id="ARBA00022840"/>
    </source>
</evidence>
<evidence type="ECO:0000256" key="7">
    <source>
        <dbReference type="ARBA" id="ARBA00023242"/>
    </source>
</evidence>
<evidence type="ECO:0000256" key="3">
    <source>
        <dbReference type="ARBA" id="ARBA00022741"/>
    </source>
</evidence>
<evidence type="ECO:0000313" key="11">
    <source>
        <dbReference type="Proteomes" id="UP000094527"/>
    </source>
</evidence>
<dbReference type="OMA" id="YQFTIVQ"/>
<dbReference type="GO" id="GO:0045003">
    <property type="term" value="P:double-strand break repair via synthesis-dependent strand annealing"/>
    <property type="evidence" value="ECO:0007669"/>
    <property type="project" value="TreeGrafter"/>
</dbReference>
<keyword evidence="11" id="KW-1185">Reference proteome</keyword>
<dbReference type="GO" id="GO:0000400">
    <property type="term" value="F:four-way junction DNA binding"/>
    <property type="evidence" value="ECO:0007669"/>
    <property type="project" value="TreeGrafter"/>
</dbReference>
<dbReference type="AlphaFoldDB" id="A0A1D2NGL5"/>
<dbReference type="InterPro" id="IPR014001">
    <property type="entry name" value="Helicase_ATP-bd"/>
</dbReference>
<dbReference type="GO" id="GO:0043138">
    <property type="term" value="F:3'-5' DNA helicase activity"/>
    <property type="evidence" value="ECO:0007669"/>
    <property type="project" value="InterPro"/>
</dbReference>
<dbReference type="SUPFAM" id="SSF52540">
    <property type="entry name" value="P-loop containing nucleoside triphosphate hydrolases"/>
    <property type="match status" value="1"/>
</dbReference>
<dbReference type="CDD" id="cd18033">
    <property type="entry name" value="DEXDc_FANCM"/>
    <property type="match status" value="1"/>
</dbReference>
<evidence type="ECO:0000256" key="4">
    <source>
        <dbReference type="ARBA" id="ARBA00022801"/>
    </source>
</evidence>
<evidence type="ECO:0000259" key="8">
    <source>
        <dbReference type="PROSITE" id="PS51192"/>
    </source>
</evidence>
<dbReference type="GO" id="GO:0005524">
    <property type="term" value="F:ATP binding"/>
    <property type="evidence" value="ECO:0007669"/>
    <property type="project" value="UniProtKB-KW"/>
</dbReference>
<comment type="caution">
    <text evidence="10">The sequence shown here is derived from an EMBL/GenBank/DDBJ whole genome shotgun (WGS) entry which is preliminary data.</text>
</comment>
<dbReference type="SMART" id="SM00490">
    <property type="entry name" value="HELICc"/>
    <property type="match status" value="1"/>
</dbReference>
<dbReference type="PROSITE" id="PS51192">
    <property type="entry name" value="HELICASE_ATP_BIND_1"/>
    <property type="match status" value="1"/>
</dbReference>
<keyword evidence="4" id="KW-0378">Hydrolase</keyword>
<dbReference type="PANTHER" id="PTHR14025">
    <property type="entry name" value="FANCONI ANEMIA GROUP M FANCM FAMILY MEMBER"/>
    <property type="match status" value="1"/>
</dbReference>
<dbReference type="GO" id="GO:0005634">
    <property type="term" value="C:nucleus"/>
    <property type="evidence" value="ECO:0007669"/>
    <property type="project" value="UniProtKB-SubCell"/>
</dbReference>
<evidence type="ECO:0000256" key="5">
    <source>
        <dbReference type="ARBA" id="ARBA00022806"/>
    </source>
</evidence>
<dbReference type="Proteomes" id="UP000094527">
    <property type="component" value="Unassembled WGS sequence"/>
</dbReference>
<feature type="non-terminal residue" evidence="10">
    <location>
        <position position="588"/>
    </location>
</feature>
<protein>
    <submittedName>
        <fullName evidence="10">Fanconi anemia group M protein</fullName>
    </submittedName>
</protein>
<dbReference type="EMBL" id="LJIJ01000045">
    <property type="protein sequence ID" value="ODN04387.1"/>
    <property type="molecule type" value="Genomic_DNA"/>
</dbReference>
<organism evidence="10 11">
    <name type="scientific">Orchesella cincta</name>
    <name type="common">Springtail</name>
    <name type="synonym">Podura cincta</name>
    <dbReference type="NCBI Taxonomy" id="48709"/>
    <lineage>
        <taxon>Eukaryota</taxon>
        <taxon>Metazoa</taxon>
        <taxon>Ecdysozoa</taxon>
        <taxon>Arthropoda</taxon>
        <taxon>Hexapoda</taxon>
        <taxon>Collembola</taxon>
        <taxon>Entomobryomorpha</taxon>
        <taxon>Entomobryoidea</taxon>
        <taxon>Orchesellidae</taxon>
        <taxon>Orchesellinae</taxon>
        <taxon>Orchesella</taxon>
    </lineage>
</organism>